<keyword evidence="2" id="KW-0812">Transmembrane</keyword>
<organism evidence="3 4">
    <name type="scientific">Longimycelium tulufanense</name>
    <dbReference type="NCBI Taxonomy" id="907463"/>
    <lineage>
        <taxon>Bacteria</taxon>
        <taxon>Bacillati</taxon>
        <taxon>Actinomycetota</taxon>
        <taxon>Actinomycetes</taxon>
        <taxon>Pseudonocardiales</taxon>
        <taxon>Pseudonocardiaceae</taxon>
        <taxon>Longimycelium</taxon>
    </lineage>
</organism>
<feature type="compositionally biased region" description="Pro residues" evidence="1">
    <location>
        <begin position="107"/>
        <end position="119"/>
    </location>
</feature>
<dbReference type="EMBL" id="BMMK01000014">
    <property type="protein sequence ID" value="GGM58598.1"/>
    <property type="molecule type" value="Genomic_DNA"/>
</dbReference>
<gene>
    <name evidence="3" type="ORF">GCM10012275_32210</name>
</gene>
<keyword evidence="4" id="KW-1185">Reference proteome</keyword>
<evidence type="ECO:0000256" key="2">
    <source>
        <dbReference type="SAM" id="Phobius"/>
    </source>
</evidence>
<dbReference type="AlphaFoldDB" id="A0A8J3FWC5"/>
<evidence type="ECO:0000256" key="1">
    <source>
        <dbReference type="SAM" id="MobiDB-lite"/>
    </source>
</evidence>
<accession>A0A8J3FWC5</accession>
<evidence type="ECO:0008006" key="5">
    <source>
        <dbReference type="Google" id="ProtNLM"/>
    </source>
</evidence>
<proteinExistence type="predicted"/>
<dbReference type="Proteomes" id="UP000637578">
    <property type="component" value="Unassembled WGS sequence"/>
</dbReference>
<dbReference type="RefSeq" id="WP_189058464.1">
    <property type="nucleotide sequence ID" value="NZ_BMMK01000014.1"/>
</dbReference>
<evidence type="ECO:0000313" key="3">
    <source>
        <dbReference type="EMBL" id="GGM58598.1"/>
    </source>
</evidence>
<comment type="caution">
    <text evidence="3">The sequence shown here is derived from an EMBL/GenBank/DDBJ whole genome shotgun (WGS) entry which is preliminary data.</text>
</comment>
<sequence>MLSSSTAAPLWTDLVRSVAAELDQRIGVVVGLFGLVSLIVYVVLVVVTIVSVSRSPLGGGEQALWVLLALFFQPLSVLLWFATGKTVAYLQARPIPATQASMSQPSDQPPPTGPPQGSS</sequence>
<protein>
    <recommendedName>
        <fullName evidence="5">Cardiolipin synthase N-terminal domain-containing protein</fullName>
    </recommendedName>
</protein>
<reference evidence="3" key="2">
    <citation type="submission" date="2020-09" db="EMBL/GenBank/DDBJ databases">
        <authorList>
            <person name="Sun Q."/>
            <person name="Zhou Y."/>
        </authorList>
    </citation>
    <scope>NUCLEOTIDE SEQUENCE</scope>
    <source>
        <strain evidence="3">CGMCC 4.5737</strain>
    </source>
</reference>
<feature type="region of interest" description="Disordered" evidence="1">
    <location>
        <begin position="98"/>
        <end position="119"/>
    </location>
</feature>
<name>A0A8J3FWC5_9PSEU</name>
<keyword evidence="2" id="KW-1133">Transmembrane helix</keyword>
<feature type="transmembrane region" description="Helical" evidence="2">
    <location>
        <begin position="63"/>
        <end position="83"/>
    </location>
</feature>
<keyword evidence="2" id="KW-0472">Membrane</keyword>
<evidence type="ECO:0000313" key="4">
    <source>
        <dbReference type="Proteomes" id="UP000637578"/>
    </source>
</evidence>
<feature type="transmembrane region" description="Helical" evidence="2">
    <location>
        <begin position="26"/>
        <end position="51"/>
    </location>
</feature>
<reference evidence="3" key="1">
    <citation type="journal article" date="2014" name="Int. J. Syst. Evol. Microbiol.">
        <title>Complete genome sequence of Corynebacterium casei LMG S-19264T (=DSM 44701T), isolated from a smear-ripened cheese.</title>
        <authorList>
            <consortium name="US DOE Joint Genome Institute (JGI-PGF)"/>
            <person name="Walter F."/>
            <person name="Albersmeier A."/>
            <person name="Kalinowski J."/>
            <person name="Ruckert C."/>
        </authorList>
    </citation>
    <scope>NUCLEOTIDE SEQUENCE</scope>
    <source>
        <strain evidence="3">CGMCC 4.5737</strain>
    </source>
</reference>